<proteinExistence type="predicted"/>
<evidence type="ECO:0000313" key="2">
    <source>
        <dbReference type="EMBL" id="KIJ57595.1"/>
    </source>
</evidence>
<dbReference type="EMBL" id="KN840242">
    <property type="protein sequence ID" value="KIJ57595.1"/>
    <property type="molecule type" value="Genomic_DNA"/>
</dbReference>
<keyword evidence="3" id="KW-1185">Reference proteome</keyword>
<evidence type="ECO:0000313" key="3">
    <source>
        <dbReference type="Proteomes" id="UP000053820"/>
    </source>
</evidence>
<dbReference type="EMBL" id="KN840243">
    <property type="protein sequence ID" value="KIJ57590.1"/>
    <property type="molecule type" value="Genomic_DNA"/>
</dbReference>
<gene>
    <name evidence="2" type="ORF">HYDPIDRAFT_120525</name>
    <name evidence="1" type="ORF">HYDPIDRAFT_120526</name>
</gene>
<name>A0A0C9VJI5_9AGAM</name>
<protein>
    <submittedName>
        <fullName evidence="1">Unplaced genomic scaffold scaffold_409, whole genome shotgun sequence</fullName>
    </submittedName>
</protein>
<organism evidence="1 3">
    <name type="scientific">Hydnomerulius pinastri MD-312</name>
    <dbReference type="NCBI Taxonomy" id="994086"/>
    <lineage>
        <taxon>Eukaryota</taxon>
        <taxon>Fungi</taxon>
        <taxon>Dikarya</taxon>
        <taxon>Basidiomycota</taxon>
        <taxon>Agaricomycotina</taxon>
        <taxon>Agaricomycetes</taxon>
        <taxon>Agaricomycetidae</taxon>
        <taxon>Boletales</taxon>
        <taxon>Boletales incertae sedis</taxon>
        <taxon>Leucogyrophana</taxon>
    </lineage>
</organism>
<dbReference type="Proteomes" id="UP000053820">
    <property type="component" value="Unassembled WGS sequence"/>
</dbReference>
<accession>A0A0C9VJI5</accession>
<evidence type="ECO:0000313" key="1">
    <source>
        <dbReference type="EMBL" id="KIJ57590.1"/>
    </source>
</evidence>
<sequence length="61" mass="7032">MDHAEQRYNVTVVKLSPYLDLSLNRLNGPELRDSNVRAVCLSRSSLLPSNQLRPRLLHVFE</sequence>
<reference evidence="1 3" key="1">
    <citation type="submission" date="2014-04" db="EMBL/GenBank/DDBJ databases">
        <title>Evolutionary Origins and Diversification of the Mycorrhizal Mutualists.</title>
        <authorList>
            <consortium name="DOE Joint Genome Institute"/>
            <consortium name="Mycorrhizal Genomics Consortium"/>
            <person name="Kohler A."/>
            <person name="Kuo A."/>
            <person name="Nagy L.G."/>
            <person name="Floudas D."/>
            <person name="Copeland A."/>
            <person name="Barry K.W."/>
            <person name="Cichocki N."/>
            <person name="Veneault-Fourrey C."/>
            <person name="LaButti K."/>
            <person name="Lindquist E.A."/>
            <person name="Lipzen A."/>
            <person name="Lundell T."/>
            <person name="Morin E."/>
            <person name="Murat C."/>
            <person name="Riley R."/>
            <person name="Ohm R."/>
            <person name="Sun H."/>
            <person name="Tunlid A."/>
            <person name="Henrissat B."/>
            <person name="Grigoriev I.V."/>
            <person name="Hibbett D.S."/>
            <person name="Martin F."/>
        </authorList>
    </citation>
    <scope>NUCLEOTIDE SEQUENCE [LARGE SCALE GENOMIC DNA]</scope>
    <source>
        <strain evidence="1 3">MD-312</strain>
    </source>
</reference>
<dbReference type="AlphaFoldDB" id="A0A0C9VJI5"/>
<dbReference type="HOGENOM" id="CLU_2928957_0_0_1"/>